<accession>A0A836CUR9</accession>
<dbReference type="GO" id="GO:0006536">
    <property type="term" value="P:glutamate metabolic process"/>
    <property type="evidence" value="ECO:0007669"/>
    <property type="project" value="TreeGrafter"/>
</dbReference>
<organism evidence="2 3">
    <name type="scientific">Ovis aries</name>
    <name type="common">Sheep</name>
    <dbReference type="NCBI Taxonomy" id="9940"/>
    <lineage>
        <taxon>Eukaryota</taxon>
        <taxon>Metazoa</taxon>
        <taxon>Chordata</taxon>
        <taxon>Craniata</taxon>
        <taxon>Vertebrata</taxon>
        <taxon>Euteleostomi</taxon>
        <taxon>Mammalia</taxon>
        <taxon>Eutheria</taxon>
        <taxon>Laurasiatheria</taxon>
        <taxon>Artiodactyla</taxon>
        <taxon>Ruminantia</taxon>
        <taxon>Pecora</taxon>
        <taxon>Bovidae</taxon>
        <taxon>Caprinae</taxon>
        <taxon>Ovis</taxon>
    </lineage>
</organism>
<sequence length="158" mass="17436">MASAAAIQRISELEMIIAIDPGVGDKGNKLGMDKVKEAVKRHVRNGDIITCDMEADFAVILTGDDLGDSLCLDLYFLSSCEVHRHYLRNVSGPFRPPGEQNWTRAFPSVTKEEKLPGILVQHGVWSRFPGTLGTEVDRLLLHGTHAQMIQKLMGITLP</sequence>
<evidence type="ECO:0000259" key="1">
    <source>
        <dbReference type="Pfam" id="PF14336"/>
    </source>
</evidence>
<dbReference type="InterPro" id="IPR025504">
    <property type="entry name" value="GLUCM_C"/>
</dbReference>
<protein>
    <recommendedName>
        <fullName evidence="1">D-glutamate cyclase-like C-terminal domain-containing protein</fullName>
    </recommendedName>
</protein>
<feature type="domain" description="D-glutamate cyclase-like C-terminal" evidence="1">
    <location>
        <begin position="22"/>
        <end position="153"/>
    </location>
</feature>
<dbReference type="PANTHER" id="PTHR32022">
    <property type="entry name" value="D-GLUTAMATE CYCLASE, MITOCHONDRIAL"/>
    <property type="match status" value="1"/>
</dbReference>
<dbReference type="EMBL" id="JAEMGP010000018">
    <property type="protein sequence ID" value="KAG5198293.1"/>
    <property type="molecule type" value="Genomic_DNA"/>
</dbReference>
<dbReference type="AlphaFoldDB" id="A0A836CUR9"/>
<dbReference type="GO" id="GO:0047820">
    <property type="term" value="F:D-glutamate cyclase activity"/>
    <property type="evidence" value="ECO:0007669"/>
    <property type="project" value="TreeGrafter"/>
</dbReference>
<evidence type="ECO:0000313" key="2">
    <source>
        <dbReference type="EMBL" id="KAG5198293.1"/>
    </source>
</evidence>
<dbReference type="PANTHER" id="PTHR32022:SF10">
    <property type="entry name" value="D-GLUTAMATE CYCLASE, MITOCHONDRIAL"/>
    <property type="match status" value="1"/>
</dbReference>
<comment type="caution">
    <text evidence="2">The sequence shown here is derived from an EMBL/GenBank/DDBJ whole genome shotgun (WGS) entry which is preliminary data.</text>
</comment>
<dbReference type="Pfam" id="PF14336">
    <property type="entry name" value="GLUCM-like_C"/>
    <property type="match status" value="1"/>
</dbReference>
<evidence type="ECO:0000313" key="3">
    <source>
        <dbReference type="Proteomes" id="UP000664991"/>
    </source>
</evidence>
<name>A0A836CUR9_SHEEP</name>
<gene>
    <name evidence="2" type="ORF">JEQ12_007983</name>
</gene>
<proteinExistence type="predicted"/>
<dbReference type="Proteomes" id="UP000664991">
    <property type="component" value="Unassembled WGS sequence"/>
</dbReference>
<dbReference type="Gene3D" id="3.90.1640.20">
    <property type="entry name" value="TON_0340"/>
    <property type="match status" value="1"/>
</dbReference>
<reference evidence="2 3" key="1">
    <citation type="submission" date="2020-12" db="EMBL/GenBank/DDBJ databases">
        <title>De novo assembly of Tibetan sheep genome.</title>
        <authorList>
            <person name="Li X."/>
        </authorList>
    </citation>
    <scope>NUCLEOTIDE SEQUENCE [LARGE SCALE GENOMIC DNA]</scope>
    <source>
        <tissue evidence="2">Heart</tissue>
    </source>
</reference>